<reference evidence="2 3" key="1">
    <citation type="submission" date="2016-07" db="EMBL/GenBank/DDBJ databases">
        <title>Draft Genome Sequence of Methylobrevis pamukkalensis PK2.</title>
        <authorList>
            <person name="Vasilenko O.V."/>
            <person name="Doronina N.V."/>
            <person name="Shmareva M.N."/>
            <person name="Tarlachkov S.V."/>
            <person name="Mustakhimov I."/>
            <person name="Trotsenko Y.A."/>
        </authorList>
    </citation>
    <scope>NUCLEOTIDE SEQUENCE [LARGE SCALE GENOMIC DNA]</scope>
    <source>
        <strain evidence="2 3">PK2</strain>
    </source>
</reference>
<sequence>MARERDDGERTCLVTREAQPPEGLIRFVADPAGRVMPDLRERLPGRGAWVGCRRDLVETAVRKRLFARALRTEVEIDPDLPATLDRMLEEAALSSLSMARKAGQAIAGFGKVTTALAGGGVLAVIHAAEAADDGRRKVGQAIRRRAAMVAEMGPEGAVAPHVVVIEGIFGLPQLDLAFGGANVIHAALLAGGASKSFLTRAEMLARYRGRHLDASEGSPDSGDDREPV</sequence>
<protein>
    <recommendedName>
        <fullName evidence="1">YlxR domain-containing protein</fullName>
    </recommendedName>
</protein>
<keyword evidence="3" id="KW-1185">Reference proteome</keyword>
<dbReference type="AlphaFoldDB" id="A0A1E3H776"/>
<dbReference type="OrthoDB" id="9799836at2"/>
<dbReference type="EMBL" id="MCRJ01000007">
    <property type="protein sequence ID" value="ODN72154.1"/>
    <property type="molecule type" value="Genomic_DNA"/>
</dbReference>
<organism evidence="2 3">
    <name type="scientific">Methylobrevis pamukkalensis</name>
    <dbReference type="NCBI Taxonomy" id="1439726"/>
    <lineage>
        <taxon>Bacteria</taxon>
        <taxon>Pseudomonadati</taxon>
        <taxon>Pseudomonadota</taxon>
        <taxon>Alphaproteobacteria</taxon>
        <taxon>Hyphomicrobiales</taxon>
        <taxon>Pleomorphomonadaceae</taxon>
        <taxon>Methylobrevis</taxon>
    </lineage>
</organism>
<dbReference type="SUPFAM" id="SSF64376">
    <property type="entry name" value="YlxR-like"/>
    <property type="match status" value="1"/>
</dbReference>
<gene>
    <name evidence="2" type="ORF">A6302_00558</name>
</gene>
<dbReference type="InterPro" id="IPR035931">
    <property type="entry name" value="YlxR-like_sf"/>
</dbReference>
<evidence type="ECO:0000313" key="2">
    <source>
        <dbReference type="EMBL" id="ODN72154.1"/>
    </source>
</evidence>
<dbReference type="Proteomes" id="UP000094622">
    <property type="component" value="Unassembled WGS sequence"/>
</dbReference>
<dbReference type="Gene3D" id="3.30.1330.30">
    <property type="match status" value="1"/>
</dbReference>
<dbReference type="SUPFAM" id="SSF55315">
    <property type="entry name" value="L30e-like"/>
    <property type="match status" value="1"/>
</dbReference>
<dbReference type="InterPro" id="IPR007393">
    <property type="entry name" value="YlxR_dom"/>
</dbReference>
<evidence type="ECO:0000259" key="1">
    <source>
        <dbReference type="Pfam" id="PF04296"/>
    </source>
</evidence>
<accession>A0A1E3H776</accession>
<proteinExistence type="predicted"/>
<dbReference type="Gene3D" id="3.30.1230.10">
    <property type="entry name" value="YlxR-like"/>
    <property type="match status" value="1"/>
</dbReference>
<comment type="caution">
    <text evidence="2">The sequence shown here is derived from an EMBL/GenBank/DDBJ whole genome shotgun (WGS) entry which is preliminary data.</text>
</comment>
<dbReference type="NCBIfam" id="NF006622">
    <property type="entry name" value="PRK09190.1"/>
    <property type="match status" value="1"/>
</dbReference>
<dbReference type="InterPro" id="IPR029064">
    <property type="entry name" value="Ribosomal_eL30-like_sf"/>
</dbReference>
<evidence type="ECO:0000313" key="3">
    <source>
        <dbReference type="Proteomes" id="UP000094622"/>
    </source>
</evidence>
<dbReference type="RefSeq" id="WP_069305706.1">
    <property type="nucleotide sequence ID" value="NZ_MCRJ01000007.1"/>
</dbReference>
<dbReference type="Pfam" id="PF04296">
    <property type="entry name" value="YlxR"/>
    <property type="match status" value="1"/>
</dbReference>
<name>A0A1E3H776_9HYPH</name>
<dbReference type="InterPro" id="IPR037465">
    <property type="entry name" value="YlxR"/>
</dbReference>
<dbReference type="CDD" id="cd00279">
    <property type="entry name" value="YlxR"/>
    <property type="match status" value="1"/>
</dbReference>
<dbReference type="PANTHER" id="PTHR34215:SF1">
    <property type="entry name" value="YLXR DOMAIN-CONTAINING PROTEIN"/>
    <property type="match status" value="1"/>
</dbReference>
<dbReference type="PANTHER" id="PTHR34215">
    <property type="entry name" value="BLL0784 PROTEIN"/>
    <property type="match status" value="1"/>
</dbReference>
<feature type="domain" description="YlxR" evidence="1">
    <location>
        <begin position="10"/>
        <end position="82"/>
    </location>
</feature>